<dbReference type="PANTHER" id="PTHR33990">
    <property type="entry name" value="PROTEIN YJDN-RELATED"/>
    <property type="match status" value="1"/>
</dbReference>
<feature type="domain" description="PhnB-like" evidence="1">
    <location>
        <begin position="2"/>
        <end position="136"/>
    </location>
</feature>
<dbReference type="RefSeq" id="WP_073302436.1">
    <property type="nucleotide sequence ID" value="NZ_FQXA01000006.1"/>
</dbReference>
<accession>A0A1M5SJM1</accession>
<protein>
    <submittedName>
        <fullName evidence="2">PhnB protein</fullName>
    </submittedName>
</protein>
<dbReference type="InterPro" id="IPR028973">
    <property type="entry name" value="PhnB-like"/>
</dbReference>
<sequence length="141" mass="15583">MKITPYLTFDGQARDAFTLYQKVLGGTLEMMTFAQAPEGERFPAEHRERIMHVCLSLGDYQLMASDTMPGDAACGGGPYEGIKGCSISLHPKSVAESERVFNGLAEGGQVVMPLEKTFWAERFGMFVDRFGVSWMVNCEQA</sequence>
<gene>
    <name evidence="2" type="ORF">SAMN02744645_3520</name>
</gene>
<dbReference type="Proteomes" id="UP000184000">
    <property type="component" value="Unassembled WGS sequence"/>
</dbReference>
<dbReference type="SUPFAM" id="SSF54593">
    <property type="entry name" value="Glyoxalase/Bleomycin resistance protein/Dihydroxybiphenyl dioxygenase"/>
    <property type="match status" value="1"/>
</dbReference>
<reference evidence="2 3" key="1">
    <citation type="submission" date="2016-11" db="EMBL/GenBank/DDBJ databases">
        <authorList>
            <person name="Jaros S."/>
            <person name="Januszkiewicz K."/>
            <person name="Wedrychowicz H."/>
        </authorList>
    </citation>
    <scope>NUCLEOTIDE SEQUENCE [LARGE SCALE GENOMIC DNA]</scope>
    <source>
        <strain evidence="2 3">DSM 18231</strain>
    </source>
</reference>
<dbReference type="CDD" id="cd06588">
    <property type="entry name" value="PhnB_like"/>
    <property type="match status" value="1"/>
</dbReference>
<evidence type="ECO:0000313" key="2">
    <source>
        <dbReference type="EMBL" id="SHH38691.1"/>
    </source>
</evidence>
<dbReference type="InterPro" id="IPR029068">
    <property type="entry name" value="Glyas_Bleomycin-R_OHBP_Dase"/>
</dbReference>
<proteinExistence type="predicted"/>
<dbReference type="Pfam" id="PF06983">
    <property type="entry name" value="3-dmu-9_3-mt"/>
    <property type="match status" value="1"/>
</dbReference>
<dbReference type="AlphaFoldDB" id="A0A1M5SJM1"/>
<name>A0A1M5SJM1_9GAMM</name>
<dbReference type="EMBL" id="FQXA01000006">
    <property type="protein sequence ID" value="SHH38691.1"/>
    <property type="molecule type" value="Genomic_DNA"/>
</dbReference>
<dbReference type="Gene3D" id="3.10.180.10">
    <property type="entry name" value="2,3-Dihydroxybiphenyl 1,2-Dioxygenase, domain 1"/>
    <property type="match status" value="1"/>
</dbReference>
<evidence type="ECO:0000259" key="1">
    <source>
        <dbReference type="Pfam" id="PF06983"/>
    </source>
</evidence>
<dbReference type="GeneID" id="98639122"/>
<dbReference type="PANTHER" id="PTHR33990:SF1">
    <property type="entry name" value="PROTEIN YJDN"/>
    <property type="match status" value="1"/>
</dbReference>
<organism evidence="2 3">
    <name type="scientific">Stutzerimonas xanthomarina DSM 18231</name>
    <dbReference type="NCBI Taxonomy" id="1403346"/>
    <lineage>
        <taxon>Bacteria</taxon>
        <taxon>Pseudomonadati</taxon>
        <taxon>Pseudomonadota</taxon>
        <taxon>Gammaproteobacteria</taxon>
        <taxon>Pseudomonadales</taxon>
        <taxon>Pseudomonadaceae</taxon>
        <taxon>Stutzerimonas</taxon>
    </lineage>
</organism>
<evidence type="ECO:0000313" key="3">
    <source>
        <dbReference type="Proteomes" id="UP000184000"/>
    </source>
</evidence>